<comment type="caution">
    <text evidence="1">The sequence shown here is derived from an EMBL/GenBank/DDBJ whole genome shotgun (WGS) entry which is preliminary data.</text>
</comment>
<reference evidence="2" key="1">
    <citation type="journal article" date="2017" name="bioRxiv">
        <title>Conservation of a gene cluster reveals novel cercosporin biosynthetic mechanisms and extends production to the genus Colletotrichum.</title>
        <authorList>
            <person name="de Jonge R."/>
            <person name="Ebert M.K."/>
            <person name="Huitt-Roehl C.R."/>
            <person name="Pal P."/>
            <person name="Suttle J.C."/>
            <person name="Spanner R.E."/>
            <person name="Neubauer J.D."/>
            <person name="Jurick W.M.II."/>
            <person name="Stott K.A."/>
            <person name="Secor G.A."/>
            <person name="Thomma B.P.H.J."/>
            <person name="Van de Peer Y."/>
            <person name="Townsend C.A."/>
            <person name="Bolton M.D."/>
        </authorList>
    </citation>
    <scope>NUCLEOTIDE SEQUENCE [LARGE SCALE GENOMIC DNA]</scope>
    <source>
        <strain evidence="2">CBS538.71</strain>
    </source>
</reference>
<protein>
    <submittedName>
        <fullName evidence="1">Uncharacterized protein</fullName>
    </submittedName>
</protein>
<organism evidence="1 2">
    <name type="scientific">Cercospora berteroae</name>
    <dbReference type="NCBI Taxonomy" id="357750"/>
    <lineage>
        <taxon>Eukaryota</taxon>
        <taxon>Fungi</taxon>
        <taxon>Dikarya</taxon>
        <taxon>Ascomycota</taxon>
        <taxon>Pezizomycotina</taxon>
        <taxon>Dothideomycetes</taxon>
        <taxon>Dothideomycetidae</taxon>
        <taxon>Mycosphaerellales</taxon>
        <taxon>Mycosphaerellaceae</taxon>
        <taxon>Cercospora</taxon>
    </lineage>
</organism>
<dbReference type="SUPFAM" id="SSF53335">
    <property type="entry name" value="S-adenosyl-L-methionine-dependent methyltransferases"/>
    <property type="match status" value="1"/>
</dbReference>
<dbReference type="EMBL" id="PNEN01000543">
    <property type="protein sequence ID" value="PPJ55335.1"/>
    <property type="molecule type" value="Genomic_DNA"/>
</dbReference>
<sequence>MASKELSMTATNASNQIALINESLTGPPAEELVRRSGSHQHNGNPDRQPLRILDNASGIGTLIFRALIPNLNNDQIEKITAGDLDDSYLSFLRERAETAGLSSKIEALKLNQQNPGLESSSFDYIFNNFGVFFAPNDEAVLKETLRILKPGGTAGFSSWNQISWWNEILLPAMKKHLPEAPALPNPADLFPAKGWMETDVVRTKMEGAGFGDVSVEIWSFTPDVAAEDFAKACAHLVKAVVARAWKEEERAKFGGDRFEKALLDYLNSEFEDGKWTGKMKALLTVGEKTITE</sequence>
<dbReference type="Gene3D" id="3.40.50.150">
    <property type="entry name" value="Vaccinia Virus protein VP39"/>
    <property type="match status" value="1"/>
</dbReference>
<dbReference type="AlphaFoldDB" id="A0A2S6C6I0"/>
<dbReference type="STRING" id="357750.A0A2S6C6I0"/>
<dbReference type="Pfam" id="PF01209">
    <property type="entry name" value="Ubie_methyltran"/>
    <property type="match status" value="1"/>
</dbReference>
<proteinExistence type="predicted"/>
<keyword evidence="2" id="KW-1185">Reference proteome</keyword>
<evidence type="ECO:0000313" key="1">
    <source>
        <dbReference type="EMBL" id="PPJ55335.1"/>
    </source>
</evidence>
<gene>
    <name evidence="1" type="ORF">CBER1_10193</name>
</gene>
<name>A0A2S6C6I0_9PEZI</name>
<evidence type="ECO:0000313" key="2">
    <source>
        <dbReference type="Proteomes" id="UP000237631"/>
    </source>
</evidence>
<dbReference type="OrthoDB" id="2013972at2759"/>
<dbReference type="InterPro" id="IPR029063">
    <property type="entry name" value="SAM-dependent_MTases_sf"/>
</dbReference>
<accession>A0A2S6C6I0</accession>
<dbReference type="CDD" id="cd02440">
    <property type="entry name" value="AdoMet_MTases"/>
    <property type="match status" value="1"/>
</dbReference>
<dbReference type="Proteomes" id="UP000237631">
    <property type="component" value="Unassembled WGS sequence"/>
</dbReference>